<gene>
    <name evidence="2" type="ORF">WG219_00615</name>
</gene>
<dbReference type="Gene3D" id="3.30.750.140">
    <property type="match status" value="1"/>
</dbReference>
<keyword evidence="2" id="KW-0966">Cell projection</keyword>
<dbReference type="InterPro" id="IPR038610">
    <property type="entry name" value="FliK-like_C_sf"/>
</dbReference>
<keyword evidence="2" id="KW-0282">Flagellum</keyword>
<dbReference type="PANTHER" id="PTHR37533:SF2">
    <property type="entry name" value="FLAGELLAR HOOK-LENGTH CONTROL PROTEIN"/>
    <property type="match status" value="1"/>
</dbReference>
<evidence type="ECO:0000313" key="2">
    <source>
        <dbReference type="EMBL" id="WXL26029.1"/>
    </source>
</evidence>
<accession>A0ABZ2RPE5</accession>
<reference evidence="2 3" key="1">
    <citation type="submission" date="2024-03" db="EMBL/GenBank/DDBJ databases">
        <title>Complete genome of BD2.</title>
        <authorList>
            <person name="Cao G."/>
        </authorList>
    </citation>
    <scope>NUCLEOTIDE SEQUENCE [LARGE SCALE GENOMIC DNA]</scope>
    <source>
        <strain evidence="2 3">BD2</strain>
    </source>
</reference>
<dbReference type="Pfam" id="PF02120">
    <property type="entry name" value="Flg_hook"/>
    <property type="match status" value="1"/>
</dbReference>
<feature type="domain" description="Flagellar hook-length control protein-like C-terminal" evidence="1">
    <location>
        <begin position="232"/>
        <end position="313"/>
    </location>
</feature>
<organism evidence="2 3">
    <name type="scientific">Ectopseudomonas mendocina</name>
    <name type="common">Pseudomonas mendocina</name>
    <dbReference type="NCBI Taxonomy" id="300"/>
    <lineage>
        <taxon>Bacteria</taxon>
        <taxon>Pseudomonadati</taxon>
        <taxon>Pseudomonadota</taxon>
        <taxon>Gammaproteobacteria</taxon>
        <taxon>Pseudomonadales</taxon>
        <taxon>Pseudomonadaceae</taxon>
        <taxon>Ectopseudomonas</taxon>
    </lineage>
</organism>
<dbReference type="InterPro" id="IPR021136">
    <property type="entry name" value="Flagellar_hook_control-like_C"/>
</dbReference>
<proteinExistence type="predicted"/>
<dbReference type="Proteomes" id="UP001476583">
    <property type="component" value="Chromosome"/>
</dbReference>
<dbReference type="InterPro" id="IPR052563">
    <property type="entry name" value="FliK"/>
</dbReference>
<sequence length="353" mass="37061">MLQSIHSNAVQAAGPVPAEAVAASPLEPSGELALASFGLQLAVDEVAAESLLVGDAQPQTQAQPLPVEPAVIDAEHWLNSMLQQQAAQIEARESDLPATPLPEQSSAVVDELAELQLAAVVPSQAATQPDARVWQSLAARNPVLTGSELASPAATASAVLPSTAAVMTATGAALLTTQTAGELPVATSTDAAVLNGLSEAPQSQTAQLQSTLKLHAPQARWGEQMLQSLRETVELQINQRVQNATIRLDPPELGSLEIFLSHEAGRITVQLSAANADVARLLQQTSDRLRQELVAQNFVQVNVQVSADSQGGRQQGQTMQHLASLDEQVQAQVEPEAERTNQQDSASDVLVTV</sequence>
<dbReference type="EMBL" id="CP148074">
    <property type="protein sequence ID" value="WXL26029.1"/>
    <property type="molecule type" value="Genomic_DNA"/>
</dbReference>
<dbReference type="PANTHER" id="PTHR37533">
    <property type="entry name" value="FLAGELLAR HOOK-LENGTH CONTROL PROTEIN"/>
    <property type="match status" value="1"/>
</dbReference>
<name>A0ABZ2RPE5_ECTME</name>
<evidence type="ECO:0000313" key="3">
    <source>
        <dbReference type="Proteomes" id="UP001476583"/>
    </source>
</evidence>
<protein>
    <submittedName>
        <fullName evidence="2">Flagellar hook-length control protein FliK</fullName>
    </submittedName>
</protein>
<dbReference type="CDD" id="cd17470">
    <property type="entry name" value="T3SS_Flik_C"/>
    <property type="match status" value="1"/>
</dbReference>
<keyword evidence="2" id="KW-0969">Cilium</keyword>
<evidence type="ECO:0000259" key="1">
    <source>
        <dbReference type="Pfam" id="PF02120"/>
    </source>
</evidence>
<keyword evidence="3" id="KW-1185">Reference proteome</keyword>